<protein>
    <submittedName>
        <fullName evidence="2">Uncharacterized protein</fullName>
    </submittedName>
</protein>
<accession>A0AC34QIK6</accession>
<reference evidence="2" key="1">
    <citation type="submission" date="2022-11" db="UniProtKB">
        <authorList>
            <consortium name="WormBaseParasite"/>
        </authorList>
    </citation>
    <scope>IDENTIFICATION</scope>
</reference>
<dbReference type="WBParaSite" id="JU765_v2.g16647.t1">
    <property type="protein sequence ID" value="JU765_v2.g16647.t1"/>
    <property type="gene ID" value="JU765_v2.g16647"/>
</dbReference>
<evidence type="ECO:0000313" key="1">
    <source>
        <dbReference type="Proteomes" id="UP000887576"/>
    </source>
</evidence>
<organism evidence="1 2">
    <name type="scientific">Panagrolaimus sp. JU765</name>
    <dbReference type="NCBI Taxonomy" id="591449"/>
    <lineage>
        <taxon>Eukaryota</taxon>
        <taxon>Metazoa</taxon>
        <taxon>Ecdysozoa</taxon>
        <taxon>Nematoda</taxon>
        <taxon>Chromadorea</taxon>
        <taxon>Rhabditida</taxon>
        <taxon>Tylenchina</taxon>
        <taxon>Panagrolaimomorpha</taxon>
        <taxon>Panagrolaimoidea</taxon>
        <taxon>Panagrolaimidae</taxon>
        <taxon>Panagrolaimus</taxon>
    </lineage>
</organism>
<evidence type="ECO:0000313" key="2">
    <source>
        <dbReference type="WBParaSite" id="JU765_v2.g16647.t1"/>
    </source>
</evidence>
<proteinExistence type="predicted"/>
<sequence>MLVRTSTLSSRVLTLLLILMLVFLPIGECMLKCRYCIGNAKCDGLCTGERCLKTISQEGTVRRECINGSDPAFDFKGHKHTDDGEDAWICDDRDFCNSAIEILPGWMTIVGRILLRVVFMI</sequence>
<dbReference type="Proteomes" id="UP000887576">
    <property type="component" value="Unplaced"/>
</dbReference>
<name>A0AC34QIK6_9BILA</name>